<reference evidence="3" key="1">
    <citation type="submission" date="2020-01" db="EMBL/GenBank/DDBJ databases">
        <authorList>
            <consortium name="DOE Joint Genome Institute"/>
            <person name="Haridas S."/>
            <person name="Albert R."/>
            <person name="Binder M."/>
            <person name="Bloem J."/>
            <person name="Labutti K."/>
            <person name="Salamov A."/>
            <person name="Andreopoulos B."/>
            <person name="Baker S.E."/>
            <person name="Barry K."/>
            <person name="Bills G."/>
            <person name="Bluhm B.H."/>
            <person name="Cannon C."/>
            <person name="Castanera R."/>
            <person name="Culley D.E."/>
            <person name="Daum C."/>
            <person name="Ezra D."/>
            <person name="Gonzalez J.B."/>
            <person name="Henrissat B."/>
            <person name="Kuo A."/>
            <person name="Liang C."/>
            <person name="Lipzen A."/>
            <person name="Lutzoni F."/>
            <person name="Magnuson J."/>
            <person name="Mondo S."/>
            <person name="Nolan M."/>
            <person name="Ohm R."/>
            <person name="Pangilinan J."/>
            <person name="Park H.-J."/>
            <person name="Ramirez L."/>
            <person name="Alfaro M."/>
            <person name="Sun H."/>
            <person name="Tritt A."/>
            <person name="Yoshinaga Y."/>
            <person name="Zwiers L.-H."/>
            <person name="Turgeon B.G."/>
            <person name="Goodwin S.B."/>
            <person name="Spatafora J.W."/>
            <person name="Crous P.W."/>
            <person name="Grigoriev I.V."/>
        </authorList>
    </citation>
    <scope>NUCLEOTIDE SEQUENCE</scope>
    <source>
        <strain evidence="3">CBS 394.84</strain>
    </source>
</reference>
<feature type="coiled-coil region" evidence="1">
    <location>
        <begin position="30"/>
        <end position="57"/>
    </location>
</feature>
<name>A0A9P4GG12_9PLEO</name>
<dbReference type="RefSeq" id="XP_040787961.1">
    <property type="nucleotide sequence ID" value="XM_040931014.1"/>
</dbReference>
<dbReference type="GeneID" id="63848266"/>
<dbReference type="Proteomes" id="UP000800039">
    <property type="component" value="Unassembled WGS sequence"/>
</dbReference>
<evidence type="ECO:0000313" key="4">
    <source>
        <dbReference type="Proteomes" id="UP000800039"/>
    </source>
</evidence>
<dbReference type="EMBL" id="ML976616">
    <property type="protein sequence ID" value="KAF1845398.1"/>
    <property type="molecule type" value="Genomic_DNA"/>
</dbReference>
<sequence length="447" mass="50974">MNQNAENAIRDLGVALRDRDSKLQKQRIRINKLDVANRKLVNENKRLKDESAQWQTDYDHLDDIYKYVVDKCLGSYAQKRGIQFDDSTAESLDQVLEPLLQEAVQAKPLRSHVRTLRTQVQQLQKDLLAKLDKVEVVSDDQFSQEFRSLASLIKTLSRTVRVNDKVDILEGLGPLLLLNDVSSHHWNSRAGKKSLIEAWVWSILICLVFRNPFVFLGEHCKSLHEAWTQIFGAQHHHHWPRPSKKCENWRYKTMEQLVKLAGQDTITHGNVGLMPECLEASVIDNRTLVGTVIEGHFDLMFPGYDSSKVHPIVDKAFGLAMRMSLQRSRLQITYPAVGALLNRDEMSSIPEINGESDDEDMREGVVAFVINPGLAKWGDAHGENFDQRYDIVSALVQLEPTMRVERRADVEDQRSLDIQAGFAGGIDINGEPQIKHEPNIKQEDERT</sequence>
<organism evidence="3 4">
    <name type="scientific">Cucurbitaria berberidis CBS 394.84</name>
    <dbReference type="NCBI Taxonomy" id="1168544"/>
    <lineage>
        <taxon>Eukaryota</taxon>
        <taxon>Fungi</taxon>
        <taxon>Dikarya</taxon>
        <taxon>Ascomycota</taxon>
        <taxon>Pezizomycotina</taxon>
        <taxon>Dothideomycetes</taxon>
        <taxon>Pleosporomycetidae</taxon>
        <taxon>Pleosporales</taxon>
        <taxon>Pleosporineae</taxon>
        <taxon>Cucurbitariaceae</taxon>
        <taxon>Cucurbitaria</taxon>
    </lineage>
</organism>
<keyword evidence="4" id="KW-1185">Reference proteome</keyword>
<feature type="compositionally biased region" description="Basic and acidic residues" evidence="2">
    <location>
        <begin position="433"/>
        <end position="447"/>
    </location>
</feature>
<accession>A0A9P4GG12</accession>
<comment type="caution">
    <text evidence="3">The sequence shown here is derived from an EMBL/GenBank/DDBJ whole genome shotgun (WGS) entry which is preliminary data.</text>
</comment>
<evidence type="ECO:0000313" key="3">
    <source>
        <dbReference type="EMBL" id="KAF1845398.1"/>
    </source>
</evidence>
<proteinExistence type="predicted"/>
<evidence type="ECO:0000256" key="1">
    <source>
        <dbReference type="SAM" id="Coils"/>
    </source>
</evidence>
<protein>
    <submittedName>
        <fullName evidence="3">Uncharacterized protein</fullName>
    </submittedName>
</protein>
<keyword evidence="1" id="KW-0175">Coiled coil</keyword>
<dbReference type="OrthoDB" id="3545916at2759"/>
<gene>
    <name evidence="3" type="ORF">K460DRAFT_337550</name>
</gene>
<feature type="region of interest" description="Disordered" evidence="2">
    <location>
        <begin position="427"/>
        <end position="447"/>
    </location>
</feature>
<dbReference type="AlphaFoldDB" id="A0A9P4GG12"/>
<evidence type="ECO:0000256" key="2">
    <source>
        <dbReference type="SAM" id="MobiDB-lite"/>
    </source>
</evidence>